<feature type="compositionally biased region" description="Polar residues" evidence="1">
    <location>
        <begin position="250"/>
        <end position="262"/>
    </location>
</feature>
<comment type="caution">
    <text evidence="2">The sequence shown here is derived from an EMBL/GenBank/DDBJ whole genome shotgun (WGS) entry which is preliminary data.</text>
</comment>
<organism evidence="2 3">
    <name type="scientific">Nonomuraea purpurea</name>
    <dbReference type="NCBI Taxonomy" id="1849276"/>
    <lineage>
        <taxon>Bacteria</taxon>
        <taxon>Bacillati</taxon>
        <taxon>Actinomycetota</taxon>
        <taxon>Actinomycetes</taxon>
        <taxon>Streptosporangiales</taxon>
        <taxon>Streptosporangiaceae</taxon>
        <taxon>Nonomuraea</taxon>
    </lineage>
</organism>
<dbReference type="EMBL" id="JBHSBI010000001">
    <property type="protein sequence ID" value="MFC4006053.1"/>
    <property type="molecule type" value="Genomic_DNA"/>
</dbReference>
<keyword evidence="3" id="KW-1185">Reference proteome</keyword>
<feature type="compositionally biased region" description="Low complexity" evidence="1">
    <location>
        <begin position="304"/>
        <end position="316"/>
    </location>
</feature>
<feature type="compositionally biased region" description="Low complexity" evidence="1">
    <location>
        <begin position="212"/>
        <end position="222"/>
    </location>
</feature>
<evidence type="ECO:0000313" key="2">
    <source>
        <dbReference type="EMBL" id="MFC4006053.1"/>
    </source>
</evidence>
<feature type="compositionally biased region" description="Polar residues" evidence="1">
    <location>
        <begin position="286"/>
        <end position="298"/>
    </location>
</feature>
<sequence>MTDFWEEALKDPRAPQPDGVRPLYGGDSDSSAGIAALIEDTKPELIAQAGKNYQVIAGMCRDSVEKLSQQAQIIAKTMGGDSAQGVLNTINELQQDLARIYDAASSVGRPLEWYGSDVLPWFQRNVPRTGSMSIDDDLFDGMGAVEDNAHAIARHHLQLLNAFMGDAYNAMNGYVEQSATAPQTGLPGTGLGSGLGGIPPGGLPGGSGSYPGAGLSSPYGSPDLNGLTGPKSGLDVPGTQTPGFGDPSRQDPSLQPPQTTVPGSPDMKNPDMKTPDVKTPDLNTPDLPQTPSTTNLANVPQPPSLGGQPPQTQTGLPVGGPGPPSGTSPVTQLGAAAGGPAAGAGSTGASGMPMGMVPPMGGAANGGQERERERARASLVEDEAFDSDDMGGPSVIA</sequence>
<protein>
    <recommendedName>
        <fullName evidence="4">WXG100 family type VII secretion target</fullName>
    </recommendedName>
</protein>
<proteinExistence type="predicted"/>
<evidence type="ECO:0000313" key="3">
    <source>
        <dbReference type="Proteomes" id="UP001595851"/>
    </source>
</evidence>
<feature type="compositionally biased region" description="Gly residues" evidence="1">
    <location>
        <begin position="187"/>
        <end position="211"/>
    </location>
</feature>
<feature type="region of interest" description="Disordered" evidence="1">
    <location>
        <begin position="185"/>
        <end position="397"/>
    </location>
</feature>
<dbReference type="RefSeq" id="WP_379526214.1">
    <property type="nucleotide sequence ID" value="NZ_JBHSBI010000001.1"/>
</dbReference>
<reference evidence="3" key="1">
    <citation type="journal article" date="2019" name="Int. J. Syst. Evol. Microbiol.">
        <title>The Global Catalogue of Microorganisms (GCM) 10K type strain sequencing project: providing services to taxonomists for standard genome sequencing and annotation.</title>
        <authorList>
            <consortium name="The Broad Institute Genomics Platform"/>
            <consortium name="The Broad Institute Genome Sequencing Center for Infectious Disease"/>
            <person name="Wu L."/>
            <person name="Ma J."/>
        </authorList>
    </citation>
    <scope>NUCLEOTIDE SEQUENCE [LARGE SCALE GENOMIC DNA]</scope>
    <source>
        <strain evidence="3">TBRC 1276</strain>
    </source>
</reference>
<name>A0ABV8G0K7_9ACTN</name>
<gene>
    <name evidence="2" type="ORF">ACFOY2_02385</name>
</gene>
<feature type="compositionally biased region" description="Low complexity" evidence="1">
    <location>
        <begin position="349"/>
        <end position="362"/>
    </location>
</feature>
<evidence type="ECO:0008006" key="4">
    <source>
        <dbReference type="Google" id="ProtNLM"/>
    </source>
</evidence>
<feature type="compositionally biased region" description="Basic and acidic residues" evidence="1">
    <location>
        <begin position="268"/>
        <end position="279"/>
    </location>
</feature>
<feature type="compositionally biased region" description="Acidic residues" evidence="1">
    <location>
        <begin position="380"/>
        <end position="389"/>
    </location>
</feature>
<accession>A0ABV8G0K7</accession>
<feature type="compositionally biased region" description="Gly residues" evidence="1">
    <location>
        <begin position="336"/>
        <end position="348"/>
    </location>
</feature>
<feature type="region of interest" description="Disordered" evidence="1">
    <location>
        <begin position="1"/>
        <end position="25"/>
    </location>
</feature>
<evidence type="ECO:0000256" key="1">
    <source>
        <dbReference type="SAM" id="MobiDB-lite"/>
    </source>
</evidence>
<dbReference type="Proteomes" id="UP001595851">
    <property type="component" value="Unassembled WGS sequence"/>
</dbReference>